<name>A0A9W6T4W0_CANBO</name>
<proteinExistence type="predicted"/>
<sequence length="107" mass="12835">MQKKLEAYKFEIDNFIKGKQHQTQFDWKDGVFIITKFMEVLNFPDSAHNLMKHNNWAMLPREGVERRKKVFLSQLYLTQEFYGLQPIGLNGIVDGYQMDFFDDDFFL</sequence>
<dbReference type="Proteomes" id="UP001165120">
    <property type="component" value="Unassembled WGS sequence"/>
</dbReference>
<evidence type="ECO:0000313" key="1">
    <source>
        <dbReference type="EMBL" id="GME76774.1"/>
    </source>
</evidence>
<accession>A0A9W6T4W0</accession>
<dbReference type="AlphaFoldDB" id="A0A9W6T4W0"/>
<comment type="caution">
    <text evidence="1">The sequence shown here is derived from an EMBL/GenBank/DDBJ whole genome shotgun (WGS) entry which is preliminary data.</text>
</comment>
<organism evidence="1 2">
    <name type="scientific">Candida boidinii</name>
    <name type="common">Yeast</name>
    <dbReference type="NCBI Taxonomy" id="5477"/>
    <lineage>
        <taxon>Eukaryota</taxon>
        <taxon>Fungi</taxon>
        <taxon>Dikarya</taxon>
        <taxon>Ascomycota</taxon>
        <taxon>Saccharomycotina</taxon>
        <taxon>Pichiomycetes</taxon>
        <taxon>Pichiales</taxon>
        <taxon>Pichiaceae</taxon>
        <taxon>Ogataea</taxon>
        <taxon>Ogataea/Candida clade</taxon>
    </lineage>
</organism>
<evidence type="ECO:0000313" key="2">
    <source>
        <dbReference type="Proteomes" id="UP001165120"/>
    </source>
</evidence>
<gene>
    <name evidence="1" type="ORF">Cboi02_000530800</name>
</gene>
<dbReference type="EMBL" id="BSXN01002497">
    <property type="protein sequence ID" value="GME76774.1"/>
    <property type="molecule type" value="Genomic_DNA"/>
</dbReference>
<protein>
    <submittedName>
        <fullName evidence="1">Unnamed protein product</fullName>
    </submittedName>
</protein>
<keyword evidence="2" id="KW-1185">Reference proteome</keyword>
<reference evidence="1" key="1">
    <citation type="submission" date="2023-04" db="EMBL/GenBank/DDBJ databases">
        <title>Candida boidinii NBRC 10035.</title>
        <authorList>
            <person name="Ichikawa N."/>
            <person name="Sato H."/>
            <person name="Tonouchi N."/>
        </authorList>
    </citation>
    <scope>NUCLEOTIDE SEQUENCE</scope>
    <source>
        <strain evidence="1">NBRC 10035</strain>
    </source>
</reference>